<keyword evidence="2" id="KW-0732">Signal</keyword>
<evidence type="ECO:0000256" key="4">
    <source>
        <dbReference type="ARBA" id="ARBA00022963"/>
    </source>
</evidence>
<sequence>MGFKSRTSRCETNCNTLGTTSASRYFHVIKEKLRLWLLSQEEWTNQLVLENIQDPFWRHVAYLGQWLSGLYEGYNTAAKNDPSLSAREMFEFRLLQATGSVADLIKVVDKTRRKDWSSMKPEEILTSMLGNSRSSALIKLLPGFEEIFLGHCTWFRYESTARIFKTYDLNLEGTVNRRMTFSSYGGNLQSVDDFYLLGGQLAVLQTSNDIFNDTLYDLVKPQSLLTWQRVQAANLLARGGQEWAGLVSRHSCRFNFSRIDPQNNGL</sequence>
<protein>
    <recommendedName>
        <fullName evidence="7">Phospholipase B-like</fullName>
        <ecNumber evidence="7">3.1.1.-</ecNumber>
    </recommendedName>
</protein>
<dbReference type="Gene3D" id="3.60.60.30">
    <property type="match status" value="1"/>
</dbReference>
<evidence type="ECO:0000256" key="1">
    <source>
        <dbReference type="ARBA" id="ARBA00007835"/>
    </source>
</evidence>
<evidence type="ECO:0000256" key="5">
    <source>
        <dbReference type="ARBA" id="ARBA00023098"/>
    </source>
</evidence>
<dbReference type="GO" id="GO:0004620">
    <property type="term" value="F:phospholipase activity"/>
    <property type="evidence" value="ECO:0007669"/>
    <property type="project" value="InterPro"/>
</dbReference>
<evidence type="ECO:0000256" key="7">
    <source>
        <dbReference type="RuleBase" id="RU364138"/>
    </source>
</evidence>
<dbReference type="EC" id="3.1.1.-" evidence="7"/>
<keyword evidence="6" id="KW-0325">Glycoprotein</keyword>
<dbReference type="GO" id="GO:0009395">
    <property type="term" value="P:phospholipid catabolic process"/>
    <property type="evidence" value="ECO:0007669"/>
    <property type="project" value="TreeGrafter"/>
</dbReference>
<gene>
    <name evidence="8" type="ORF">EGW08_012516</name>
</gene>
<proteinExistence type="inferred from homology"/>
<comment type="similarity">
    <text evidence="1 7">Belongs to the phospholipase B-like family.</text>
</comment>
<evidence type="ECO:0000313" key="9">
    <source>
        <dbReference type="Proteomes" id="UP000271974"/>
    </source>
</evidence>
<evidence type="ECO:0000313" key="8">
    <source>
        <dbReference type="EMBL" id="RUS79708.1"/>
    </source>
</evidence>
<comment type="caution">
    <text evidence="8">The sequence shown here is derived from an EMBL/GenBank/DDBJ whole genome shotgun (WGS) entry which is preliminary data.</text>
</comment>
<dbReference type="Proteomes" id="UP000271974">
    <property type="component" value="Unassembled WGS sequence"/>
</dbReference>
<dbReference type="PANTHER" id="PTHR12370">
    <property type="entry name" value="PHOSPHOLIPASE B-RELATED"/>
    <property type="match status" value="1"/>
</dbReference>
<evidence type="ECO:0000256" key="6">
    <source>
        <dbReference type="ARBA" id="ARBA00023180"/>
    </source>
</evidence>
<dbReference type="AlphaFoldDB" id="A0A433TDR2"/>
<keyword evidence="9" id="KW-1185">Reference proteome</keyword>
<evidence type="ECO:0000256" key="3">
    <source>
        <dbReference type="ARBA" id="ARBA00022801"/>
    </source>
</evidence>
<name>A0A433TDR2_ELYCH</name>
<accession>A0A433TDR2</accession>
<dbReference type="PANTHER" id="PTHR12370:SF1">
    <property type="entry name" value="PHOSPHOLIPASE B-LIKE 1"/>
    <property type="match status" value="1"/>
</dbReference>
<evidence type="ECO:0000256" key="2">
    <source>
        <dbReference type="ARBA" id="ARBA00022729"/>
    </source>
</evidence>
<organism evidence="8 9">
    <name type="scientific">Elysia chlorotica</name>
    <name type="common">Eastern emerald elysia</name>
    <name type="synonym">Sea slug</name>
    <dbReference type="NCBI Taxonomy" id="188477"/>
    <lineage>
        <taxon>Eukaryota</taxon>
        <taxon>Metazoa</taxon>
        <taxon>Spiralia</taxon>
        <taxon>Lophotrochozoa</taxon>
        <taxon>Mollusca</taxon>
        <taxon>Gastropoda</taxon>
        <taxon>Heterobranchia</taxon>
        <taxon>Euthyneura</taxon>
        <taxon>Panpulmonata</taxon>
        <taxon>Sacoglossa</taxon>
        <taxon>Placobranchoidea</taxon>
        <taxon>Plakobranchidae</taxon>
        <taxon>Elysia</taxon>
    </lineage>
</organism>
<dbReference type="EMBL" id="RQTK01000432">
    <property type="protein sequence ID" value="RUS79708.1"/>
    <property type="molecule type" value="Genomic_DNA"/>
</dbReference>
<keyword evidence="4 7" id="KW-0442">Lipid degradation</keyword>
<keyword evidence="5 7" id="KW-0443">Lipid metabolism</keyword>
<dbReference type="OrthoDB" id="443524at2759"/>
<reference evidence="8 9" key="1">
    <citation type="submission" date="2019-01" db="EMBL/GenBank/DDBJ databases">
        <title>A draft genome assembly of the solar-powered sea slug Elysia chlorotica.</title>
        <authorList>
            <person name="Cai H."/>
            <person name="Li Q."/>
            <person name="Fang X."/>
            <person name="Li J."/>
            <person name="Curtis N.E."/>
            <person name="Altenburger A."/>
            <person name="Shibata T."/>
            <person name="Feng M."/>
            <person name="Maeda T."/>
            <person name="Schwartz J.A."/>
            <person name="Shigenobu S."/>
            <person name="Lundholm N."/>
            <person name="Nishiyama T."/>
            <person name="Yang H."/>
            <person name="Hasebe M."/>
            <person name="Li S."/>
            <person name="Pierce S.K."/>
            <person name="Wang J."/>
        </authorList>
    </citation>
    <scope>NUCLEOTIDE SEQUENCE [LARGE SCALE GENOMIC DNA]</scope>
    <source>
        <strain evidence="8">EC2010</strain>
        <tissue evidence="8">Whole organism of an adult</tissue>
    </source>
</reference>
<dbReference type="GO" id="GO:0005576">
    <property type="term" value="C:extracellular region"/>
    <property type="evidence" value="ECO:0007669"/>
    <property type="project" value="TreeGrafter"/>
</dbReference>
<keyword evidence="3 7" id="KW-0378">Hydrolase</keyword>
<dbReference type="InterPro" id="IPR007000">
    <property type="entry name" value="PLipase_B-like"/>
</dbReference>
<comment type="function">
    <text evidence="7">Putative phospholipase.</text>
</comment>
<dbReference type="Pfam" id="PF04916">
    <property type="entry name" value="Phospholip_B"/>
    <property type="match status" value="1"/>
</dbReference>
<feature type="non-terminal residue" evidence="8">
    <location>
        <position position="266"/>
    </location>
</feature>